<evidence type="ECO:0000313" key="10">
    <source>
        <dbReference type="EMBL" id="CAI48142.1"/>
    </source>
</evidence>
<comment type="similarity">
    <text evidence="6">Belongs to the ABC-4 integral membrane protein family.</text>
</comment>
<evidence type="ECO:0000313" key="11">
    <source>
        <dbReference type="Proteomes" id="UP000002698"/>
    </source>
</evidence>
<dbReference type="RefSeq" id="WP_011321781.1">
    <property type="nucleotide sequence ID" value="NC_007426.1"/>
</dbReference>
<dbReference type="AlphaFoldDB" id="A0A1U7ETC5"/>
<feature type="transmembrane region" description="Helical" evidence="7">
    <location>
        <begin position="300"/>
        <end position="325"/>
    </location>
</feature>
<keyword evidence="2" id="KW-1003">Cell membrane</keyword>
<dbReference type="EnsemblBacteria" id="CAI48142">
    <property type="protein sequence ID" value="CAI48142"/>
    <property type="gene ID" value="NP_0102A"/>
</dbReference>
<dbReference type="Pfam" id="PF02687">
    <property type="entry name" value="FtsX"/>
    <property type="match status" value="1"/>
</dbReference>
<feature type="domain" description="MacB-like periplasmic core" evidence="9">
    <location>
        <begin position="21"/>
        <end position="216"/>
    </location>
</feature>
<feature type="transmembrane region" description="Helical" evidence="7">
    <location>
        <begin position="21"/>
        <end position="41"/>
    </location>
</feature>
<dbReference type="InterPro" id="IPR025857">
    <property type="entry name" value="MacB_PCD"/>
</dbReference>
<evidence type="ECO:0000256" key="1">
    <source>
        <dbReference type="ARBA" id="ARBA00004651"/>
    </source>
</evidence>
<organism evidence="10 11">
    <name type="scientific">Natronomonas pharaonis (strain ATCC 35678 / DSM 2160 / CIP 103997 / JCM 8858 / NBRC 14720 / NCIMB 2260 / Gabara)</name>
    <name type="common">Halobacterium pharaonis</name>
    <dbReference type="NCBI Taxonomy" id="348780"/>
    <lineage>
        <taxon>Archaea</taxon>
        <taxon>Methanobacteriati</taxon>
        <taxon>Methanobacteriota</taxon>
        <taxon>Stenosarchaea group</taxon>
        <taxon>Halobacteria</taxon>
        <taxon>Halobacteriales</taxon>
        <taxon>Natronomonadaceae</taxon>
        <taxon>Natronomonas</taxon>
    </lineage>
</organism>
<evidence type="ECO:0000256" key="5">
    <source>
        <dbReference type="ARBA" id="ARBA00023136"/>
    </source>
</evidence>
<gene>
    <name evidence="10" type="primary">abc30p</name>
    <name evidence="10" type="ordered locus">NP_0102A</name>
</gene>
<feature type="transmembrane region" description="Helical" evidence="7">
    <location>
        <begin position="340"/>
        <end position="359"/>
    </location>
</feature>
<keyword evidence="5 7" id="KW-0472">Membrane</keyword>
<dbReference type="eggNOG" id="arCOG02312">
    <property type="taxonomic scope" value="Archaea"/>
</dbReference>
<evidence type="ECO:0000256" key="4">
    <source>
        <dbReference type="ARBA" id="ARBA00022989"/>
    </source>
</evidence>
<dbReference type="GO" id="GO:0022857">
    <property type="term" value="F:transmembrane transporter activity"/>
    <property type="evidence" value="ECO:0007669"/>
    <property type="project" value="TreeGrafter"/>
</dbReference>
<name>A0A1U7ETC5_NATPD</name>
<dbReference type="OrthoDB" id="11469at2157"/>
<evidence type="ECO:0000256" key="7">
    <source>
        <dbReference type="SAM" id="Phobius"/>
    </source>
</evidence>
<dbReference type="GeneID" id="3702455"/>
<dbReference type="Pfam" id="PF12704">
    <property type="entry name" value="MacB_PCD"/>
    <property type="match status" value="1"/>
</dbReference>
<evidence type="ECO:0000256" key="6">
    <source>
        <dbReference type="ARBA" id="ARBA00038076"/>
    </source>
</evidence>
<dbReference type="PANTHER" id="PTHR30572:SF4">
    <property type="entry name" value="ABC TRANSPORTER PERMEASE YTRF"/>
    <property type="match status" value="1"/>
</dbReference>
<dbReference type="KEGG" id="nph:NP_0102A"/>
<reference evidence="10 11" key="1">
    <citation type="journal article" date="2005" name="Genome Res.">
        <title>Living with two extremes: conclusions from the genome sequence of Natronomonas pharaonis.</title>
        <authorList>
            <person name="Falb M."/>
            <person name="Pfeiffer F."/>
            <person name="Palm P."/>
            <person name="Rodewald K."/>
            <person name="Hickmann V."/>
            <person name="Tittor J."/>
            <person name="Oesterhelt D."/>
        </authorList>
    </citation>
    <scope>NUCLEOTIDE SEQUENCE [LARGE SCALE GENOMIC DNA]</scope>
    <source>
        <strain evidence="11">ATCC 35678 / DSM 2160 / CIP 103997 / JCM 8858 / NBRC 14720 / NCIMB 2260 / Gabara</strain>
    </source>
</reference>
<evidence type="ECO:0000256" key="3">
    <source>
        <dbReference type="ARBA" id="ARBA00022692"/>
    </source>
</evidence>
<feature type="transmembrane region" description="Helical" evidence="7">
    <location>
        <begin position="241"/>
        <end position="269"/>
    </location>
</feature>
<dbReference type="HOGENOM" id="CLU_000604_8_0_2"/>
<comment type="subcellular location">
    <subcellularLocation>
        <location evidence="1">Cell membrane</location>
        <topology evidence="1">Multi-pass membrane protein</topology>
    </subcellularLocation>
</comment>
<dbReference type="PANTHER" id="PTHR30572">
    <property type="entry name" value="MEMBRANE COMPONENT OF TRANSPORTER-RELATED"/>
    <property type="match status" value="1"/>
</dbReference>
<feature type="domain" description="ABC3 transporter permease C-terminal" evidence="8">
    <location>
        <begin position="252"/>
        <end position="367"/>
    </location>
</feature>
<dbReference type="GO" id="GO:0005886">
    <property type="term" value="C:plasma membrane"/>
    <property type="evidence" value="ECO:0007669"/>
    <property type="project" value="UniProtKB-SubCell"/>
</dbReference>
<proteinExistence type="inferred from homology"/>
<sequence length="375" mass="38900">MTRIPSLFVARRNLSRNRLRSALAALGILVGVVAIASLGIFGNVLAVGADDALGDIGTQVIITPNADAGISSIDDGTVTEIERVAGDAAVVPLRTDGGLVERGSATAAGTIYGIENPAAVYTADEGRLPERHRQGAVVGADLASTLELRVGDSIDVAGDSHRVIAVLEPVESFTPISPDDAVMLPEAAVGDGDGYEQVVVQTETGAAATAVADAVELTVNDRDERVDVFELSSVVDEIDEFFSLLSVFLIGLGGISLFVAGVSILNVMLMSTVERREEIGVMRAVGVPRRAVLRTMLFEAALLGLVGAAGGVVITALLVVGLYLATPVELWVVLDPTNGVYLAAAFAFGVLISVVSGLYPAWKAANERPVEALRS</sequence>
<dbReference type="EMBL" id="CR936257">
    <property type="protein sequence ID" value="CAI48142.1"/>
    <property type="molecule type" value="Genomic_DNA"/>
</dbReference>
<keyword evidence="11" id="KW-1185">Reference proteome</keyword>
<keyword evidence="4 7" id="KW-1133">Transmembrane helix</keyword>
<dbReference type="InterPro" id="IPR003838">
    <property type="entry name" value="ABC3_permease_C"/>
</dbReference>
<accession>A0A1U7ETC5</accession>
<evidence type="ECO:0000259" key="8">
    <source>
        <dbReference type="Pfam" id="PF02687"/>
    </source>
</evidence>
<dbReference type="InterPro" id="IPR050250">
    <property type="entry name" value="Macrolide_Exporter_MacB"/>
</dbReference>
<protein>
    <submittedName>
        <fullName evidence="10">ABC-type transport system permease protein (Probable substrate macrolides)</fullName>
    </submittedName>
</protein>
<keyword evidence="3 7" id="KW-0812">Transmembrane</keyword>
<dbReference type="STRING" id="348780.NP_0102A"/>
<evidence type="ECO:0000256" key="2">
    <source>
        <dbReference type="ARBA" id="ARBA00022475"/>
    </source>
</evidence>
<dbReference type="Proteomes" id="UP000002698">
    <property type="component" value="Chromosome"/>
</dbReference>
<evidence type="ECO:0000259" key="9">
    <source>
        <dbReference type="Pfam" id="PF12704"/>
    </source>
</evidence>